<accession>A0A080ZF72</accession>
<dbReference type="AlphaFoldDB" id="A0A080ZF72"/>
<proteinExistence type="predicted"/>
<evidence type="ECO:0000256" key="1">
    <source>
        <dbReference type="SAM" id="MobiDB-lite"/>
    </source>
</evidence>
<evidence type="ECO:0000313" key="4">
    <source>
        <dbReference type="Proteomes" id="UP000028582"/>
    </source>
</evidence>
<feature type="transmembrane region" description="Helical" evidence="2">
    <location>
        <begin position="6"/>
        <end position="25"/>
    </location>
</feature>
<sequence>MGYLEAVTLLVAGAIAFGMGTYVFINVVKDHKREENGEMRSFSYPSLRAENDNAQPSDADNTNDLSTDSWANNEARMLVKPSVVKKLYHELFPKVKLRFSNS</sequence>
<reference evidence="3 4" key="1">
    <citation type="submission" date="2013-11" db="EMBL/GenBank/DDBJ databases">
        <title>The Genome Sequence of Phytophthora parasitica P1976.</title>
        <authorList>
            <consortium name="The Broad Institute Genomics Platform"/>
            <person name="Russ C."/>
            <person name="Tyler B."/>
            <person name="Panabieres F."/>
            <person name="Shan W."/>
            <person name="Tripathy S."/>
            <person name="Grunwald N."/>
            <person name="Machado M."/>
            <person name="Johnson C.S."/>
            <person name="Walker B."/>
            <person name="Young S."/>
            <person name="Zeng Q."/>
            <person name="Gargeya S."/>
            <person name="Fitzgerald M."/>
            <person name="Haas B."/>
            <person name="Abouelleil A."/>
            <person name="Allen A.W."/>
            <person name="Alvarado L."/>
            <person name="Arachchi H.M."/>
            <person name="Berlin A.M."/>
            <person name="Chapman S.B."/>
            <person name="Gainer-Dewar J."/>
            <person name="Goldberg J."/>
            <person name="Griggs A."/>
            <person name="Gujja S."/>
            <person name="Hansen M."/>
            <person name="Howarth C."/>
            <person name="Imamovic A."/>
            <person name="Ireland A."/>
            <person name="Larimer J."/>
            <person name="McCowan C."/>
            <person name="Murphy C."/>
            <person name="Pearson M."/>
            <person name="Poon T.W."/>
            <person name="Priest M."/>
            <person name="Roberts A."/>
            <person name="Saif S."/>
            <person name="Shea T."/>
            <person name="Sisk P."/>
            <person name="Sykes S."/>
            <person name="Wortman J."/>
            <person name="Nusbaum C."/>
            <person name="Birren B."/>
        </authorList>
    </citation>
    <scope>NUCLEOTIDE SEQUENCE [LARGE SCALE GENOMIC DNA]</scope>
    <source>
        <strain evidence="3 4">P1976</strain>
    </source>
</reference>
<feature type="compositionally biased region" description="Polar residues" evidence="1">
    <location>
        <begin position="52"/>
        <end position="67"/>
    </location>
</feature>
<organism evidence="3 4">
    <name type="scientific">Phytophthora nicotianae P1976</name>
    <dbReference type="NCBI Taxonomy" id="1317066"/>
    <lineage>
        <taxon>Eukaryota</taxon>
        <taxon>Sar</taxon>
        <taxon>Stramenopiles</taxon>
        <taxon>Oomycota</taxon>
        <taxon>Peronosporomycetes</taxon>
        <taxon>Peronosporales</taxon>
        <taxon>Peronosporaceae</taxon>
        <taxon>Phytophthora</taxon>
    </lineage>
</organism>
<feature type="region of interest" description="Disordered" evidence="1">
    <location>
        <begin position="39"/>
        <end position="67"/>
    </location>
</feature>
<dbReference type="EMBL" id="ANJA01003206">
    <property type="protein sequence ID" value="ETO65283.1"/>
    <property type="molecule type" value="Genomic_DNA"/>
</dbReference>
<comment type="caution">
    <text evidence="3">The sequence shown here is derived from an EMBL/GenBank/DDBJ whole genome shotgun (WGS) entry which is preliminary data.</text>
</comment>
<keyword evidence="2" id="KW-0812">Transmembrane</keyword>
<protein>
    <submittedName>
        <fullName evidence="3">Uncharacterized protein</fullName>
    </submittedName>
</protein>
<keyword evidence="2" id="KW-0472">Membrane</keyword>
<evidence type="ECO:0000313" key="3">
    <source>
        <dbReference type="EMBL" id="ETO65283.1"/>
    </source>
</evidence>
<gene>
    <name evidence="3" type="ORF">F444_17406</name>
</gene>
<keyword evidence="2" id="KW-1133">Transmembrane helix</keyword>
<name>A0A080ZF72_PHYNI</name>
<evidence type="ECO:0000256" key="2">
    <source>
        <dbReference type="SAM" id="Phobius"/>
    </source>
</evidence>
<dbReference type="Proteomes" id="UP000028582">
    <property type="component" value="Unassembled WGS sequence"/>
</dbReference>